<feature type="compositionally biased region" description="Gly residues" evidence="14">
    <location>
        <begin position="1148"/>
        <end position="1157"/>
    </location>
</feature>
<dbReference type="InterPro" id="IPR040251">
    <property type="entry name" value="SEC31-like"/>
</dbReference>
<feature type="region of interest" description="Disordered" evidence="14">
    <location>
        <begin position="978"/>
        <end position="1018"/>
    </location>
</feature>
<name>A0A4V4M001_WALIC</name>
<dbReference type="PANTHER" id="PTHR13923:SF11">
    <property type="entry name" value="SECRETORY 31, ISOFORM D"/>
    <property type="match status" value="1"/>
</dbReference>
<evidence type="ECO:0000256" key="12">
    <source>
        <dbReference type="ARBA" id="ARBA00025471"/>
    </source>
</evidence>
<dbReference type="GO" id="GO:0007029">
    <property type="term" value="P:endoplasmic reticulum organization"/>
    <property type="evidence" value="ECO:0007669"/>
    <property type="project" value="TreeGrafter"/>
</dbReference>
<proteinExistence type="inferred from homology"/>
<evidence type="ECO:0000256" key="13">
    <source>
        <dbReference type="PROSITE-ProRule" id="PRU00221"/>
    </source>
</evidence>
<comment type="subcellular location">
    <subcellularLocation>
        <location evidence="2">Cytoplasmic vesicle</location>
        <location evidence="2">COPII-coated vesicle membrane</location>
        <topology evidence="2">Peripheral membrane protein</topology>
        <orientation evidence="2">Cytoplasmic side</orientation>
    </subcellularLocation>
    <subcellularLocation>
        <location evidence="1">Endoplasmic reticulum</location>
    </subcellularLocation>
</comment>
<keyword evidence="9" id="KW-0256">Endoplasmic reticulum</keyword>
<dbReference type="Gene3D" id="1.25.40.1030">
    <property type="match status" value="1"/>
</dbReference>
<feature type="compositionally biased region" description="Low complexity" evidence="14">
    <location>
        <begin position="1302"/>
        <end position="1315"/>
    </location>
</feature>
<feature type="region of interest" description="Disordered" evidence="14">
    <location>
        <begin position="507"/>
        <end position="576"/>
    </location>
</feature>
<feature type="compositionally biased region" description="Low complexity" evidence="14">
    <location>
        <begin position="1220"/>
        <end position="1229"/>
    </location>
</feature>
<evidence type="ECO:0000313" key="16">
    <source>
        <dbReference type="Proteomes" id="UP000306954"/>
    </source>
</evidence>
<dbReference type="PANTHER" id="PTHR13923">
    <property type="entry name" value="SEC31-RELATED PROTEIN"/>
    <property type="match status" value="1"/>
</dbReference>
<gene>
    <name evidence="15" type="ORF">E3P90_01458</name>
</gene>
<dbReference type="GO" id="GO:0030127">
    <property type="term" value="C:COPII vesicle coat"/>
    <property type="evidence" value="ECO:0007669"/>
    <property type="project" value="TreeGrafter"/>
</dbReference>
<keyword evidence="8" id="KW-0677">Repeat</keyword>
<dbReference type="PROSITE" id="PS50082">
    <property type="entry name" value="WD_REPEATS_2"/>
    <property type="match status" value="2"/>
</dbReference>
<comment type="function">
    <text evidence="12">Component of the coat protein complex II (COPII) which promotes the formation of transport vesicles from the endoplasmic reticulum (ER). The coat has two main functions, the physical deformation of the endoplasmic reticulum membrane into vesicles and the selection of cargo molecules.</text>
</comment>
<evidence type="ECO:0000256" key="7">
    <source>
        <dbReference type="ARBA" id="ARBA00022574"/>
    </source>
</evidence>
<evidence type="ECO:0000256" key="11">
    <source>
        <dbReference type="ARBA" id="ARBA00022927"/>
    </source>
</evidence>
<feature type="compositionally biased region" description="Polar residues" evidence="14">
    <location>
        <begin position="512"/>
        <end position="524"/>
    </location>
</feature>
<dbReference type="GO" id="GO:0005198">
    <property type="term" value="F:structural molecule activity"/>
    <property type="evidence" value="ECO:0007669"/>
    <property type="project" value="TreeGrafter"/>
</dbReference>
<reference evidence="15 16" key="1">
    <citation type="submission" date="2019-03" db="EMBL/GenBank/DDBJ databases">
        <title>Sequencing 23 genomes of Wallemia ichthyophaga.</title>
        <authorList>
            <person name="Gostincar C."/>
        </authorList>
    </citation>
    <scope>NUCLEOTIDE SEQUENCE [LARGE SCALE GENOMIC DNA]</scope>
    <source>
        <strain evidence="15 16">EXF-8621</strain>
    </source>
</reference>
<keyword evidence="11" id="KW-0653">Protein transport</keyword>
<sequence>MPHTSIKRTSTFAWSPFSSDSTIATGTVAGALDENFSNDAQLELWDVFSGEEPQVKGSVTTSSRFNTLGWGSVNSSKPQGVIAAGLESGDISIWDPQLIVNQPSNSLLHSNNSHSGSVRGLDFNLLQSNLFATGASQGEVFIWDLNNPSKPYLPGPRSQKLQDITSTSWNAQVPHVLATSSDTGYTVVWDLRHKKEVVGISYGGGAGTMGGPFANSTAITQQGRRGISSVAWHPDNATRLVTASEDDTSPVIMLWDLRNARAPEKILPGHDKGVLSLSWCRQDPDLLLSSGKDNKTLAWNPNTGENIGELPSSDNWSFQVEWNHRNPDIFATASFDGTVGIHSIQSQAPPPESITANAQSNVDPNDIFGAVSAQQEAEQHALKAQQSFSLKQAPKWLRRPTSVSFGYGGKLVTLKNNLVQIHQVSTEPSILERARLLSEAIDSPDSESKLISLCQSQAAKKGGDSDTWKALHSLFEANSRDQLVQLLGFSKEEVAKQVQAAIDAFAKPAGQTPESTHLSSVDTNASDEPEKESTVSFAEPEPEQEADGEEEEKVEPEAEADQNTPAPSDSLFGDNKADGDDFFRSVTVASETTPQVEKVVIPHMTADESVAATIGSPGPSSITSEAIKANTFKIYPSEESESDRLITKALVLGDFDSAVELCLCTERYADAILLAVKGGAELLAKTQKSYFQRQTIHLPYLRLFQSIVSDDLSDIVQNADLGEWQEIFVVLCTFAKGDEFGQLAEQLGQRLDFQYKMVDDSEKVTAKKFRTNAILCYLAAGKLERVVNIWSDEMVEEERSGAGDQTSKQSQHALALQSFIEKVTIFQKATGYVDQDLSTPTESPAVAASGVRVYKLSTLYDRYHEYAELLASQGLVKDAVKYMNLTPSDYQGTGGVSSDAQTARQRLLITASDEAQRETRREAEVQQQAQLKAQQEAQAAAQEQMMAQQATQPVAQPTAQPITQPQVNAYAPAATTAQPTYTSPYTPQNTSSYAPPAQTQSQPQPQAPAQAQMYSQPAQVSATNAYGGYAPPPTMQPSASNPYAPIVPAPTTAAATAADTYNPYNAPAVAAAAPASVAPPPTNSAATGPPPQRPASQRRDLSGWNDAPPPPPPKRERGATPSSGSRASPIVQPLTSPFPNSPAPTPGMGMGMGGVMGGPTPAVGGVVPPPPKAGPRSVPPPAAVPPPPPKSQPAPPPVAAPPPPPPAGSGPPAPPGPPGRVGVPPFAQQVPPPGPQGGGGPPFAQQQAPPPPGPPGPPPARMMSPGFAQQQMSPPPGPPGSAPGAAPVQSFGAAANGIQRPGSVNGVNGVNTAGGYRQTPPPPPPPHVIQQAMQQQQQQQQVRSAVSPPPVASPPMSNVAAYTVSRPGSVASPGVSEAPAPAPAAPTFPPGDRSHIPPIDRPIFESLSREIEKARSVAQPNTRRMVDDTQNRLNSLFDGLNAQSMQSEAVLNKLRNVAAALTARDYPNAMNIAVEIMGSGEADMRWALGLKQLIKISER</sequence>
<feature type="compositionally biased region" description="Acidic residues" evidence="14">
    <location>
        <begin position="540"/>
        <end position="560"/>
    </location>
</feature>
<dbReference type="SMART" id="SM00320">
    <property type="entry name" value="WD40"/>
    <property type="match status" value="6"/>
</dbReference>
<dbReference type="PRINTS" id="PR01217">
    <property type="entry name" value="PRICHEXTENSN"/>
</dbReference>
<dbReference type="EMBL" id="SPOF01000012">
    <property type="protein sequence ID" value="TIB13986.1"/>
    <property type="molecule type" value="Genomic_DNA"/>
</dbReference>
<feature type="compositionally biased region" description="Pro residues" evidence="14">
    <location>
        <begin position="1167"/>
        <end position="1218"/>
    </location>
</feature>
<organism evidence="15 16">
    <name type="scientific">Wallemia ichthyophaga</name>
    <dbReference type="NCBI Taxonomy" id="245174"/>
    <lineage>
        <taxon>Eukaryota</taxon>
        <taxon>Fungi</taxon>
        <taxon>Dikarya</taxon>
        <taxon>Basidiomycota</taxon>
        <taxon>Wallemiomycotina</taxon>
        <taxon>Wallemiomycetes</taxon>
        <taxon>Wallemiales</taxon>
        <taxon>Wallemiaceae</taxon>
        <taxon>Wallemia</taxon>
    </lineage>
</organism>
<feature type="compositionally biased region" description="Pro residues" evidence="14">
    <location>
        <begin position="1248"/>
        <end position="1260"/>
    </location>
</feature>
<feature type="compositionally biased region" description="Pro residues" evidence="14">
    <location>
        <begin position="1380"/>
        <end position="1389"/>
    </location>
</feature>
<evidence type="ECO:0000256" key="3">
    <source>
        <dbReference type="ARBA" id="ARBA00009358"/>
    </source>
</evidence>
<feature type="region of interest" description="Disordered" evidence="14">
    <location>
        <begin position="1075"/>
        <end position="1397"/>
    </location>
</feature>
<dbReference type="InterPro" id="IPR015943">
    <property type="entry name" value="WD40/YVTN_repeat-like_dom_sf"/>
</dbReference>
<evidence type="ECO:0000256" key="2">
    <source>
        <dbReference type="ARBA" id="ARBA00004299"/>
    </source>
</evidence>
<comment type="similarity">
    <text evidence="3">Belongs to the WD repeat SEC31 family.</text>
</comment>
<evidence type="ECO:0000256" key="14">
    <source>
        <dbReference type="SAM" id="MobiDB-lite"/>
    </source>
</evidence>
<dbReference type="Gene3D" id="1.20.940.10">
    <property type="entry name" value="Functional domain of the splicing factor Prp18"/>
    <property type="match status" value="1"/>
</dbReference>
<keyword evidence="10" id="KW-0931">ER-Golgi transport</keyword>
<dbReference type="InterPro" id="IPR001680">
    <property type="entry name" value="WD40_rpt"/>
</dbReference>
<keyword evidence="6" id="KW-0813">Transport</keyword>
<feature type="repeat" description="WD" evidence="13">
    <location>
        <begin position="111"/>
        <end position="153"/>
    </location>
</feature>
<evidence type="ECO:0000313" key="15">
    <source>
        <dbReference type="EMBL" id="TIB13986.1"/>
    </source>
</evidence>
<evidence type="ECO:0000256" key="1">
    <source>
        <dbReference type="ARBA" id="ARBA00004240"/>
    </source>
</evidence>
<keyword evidence="7 13" id="KW-0853">WD repeat</keyword>
<dbReference type="SUPFAM" id="SSF50978">
    <property type="entry name" value="WD40 repeat-like"/>
    <property type="match status" value="1"/>
</dbReference>
<feature type="compositionally biased region" description="Low complexity" evidence="14">
    <location>
        <begin position="1330"/>
        <end position="1346"/>
    </location>
</feature>
<evidence type="ECO:0000256" key="6">
    <source>
        <dbReference type="ARBA" id="ARBA00022448"/>
    </source>
</evidence>
<protein>
    <recommendedName>
        <fullName evidence="5">Protein transport protein SEC31</fullName>
    </recommendedName>
    <alternativeName>
        <fullName evidence="4">Protein transport protein sec31</fullName>
    </alternativeName>
</protein>
<evidence type="ECO:0000256" key="9">
    <source>
        <dbReference type="ARBA" id="ARBA00022824"/>
    </source>
</evidence>
<evidence type="ECO:0000256" key="5">
    <source>
        <dbReference type="ARBA" id="ARBA00021236"/>
    </source>
</evidence>
<evidence type="ECO:0000256" key="4">
    <source>
        <dbReference type="ARBA" id="ARBA00013507"/>
    </source>
</evidence>
<dbReference type="GO" id="GO:0070971">
    <property type="term" value="C:endoplasmic reticulum exit site"/>
    <property type="evidence" value="ECO:0007669"/>
    <property type="project" value="TreeGrafter"/>
</dbReference>
<feature type="compositionally biased region" description="Pro residues" evidence="14">
    <location>
        <begin position="1077"/>
        <end position="1093"/>
    </location>
</feature>
<dbReference type="GO" id="GO:0015031">
    <property type="term" value="P:protein transport"/>
    <property type="evidence" value="ECO:0007669"/>
    <property type="project" value="UniProtKB-KW"/>
</dbReference>
<accession>A0A4V4M001</accession>
<dbReference type="GO" id="GO:0090110">
    <property type="term" value="P:COPII-coated vesicle cargo loading"/>
    <property type="evidence" value="ECO:0007669"/>
    <property type="project" value="TreeGrafter"/>
</dbReference>
<evidence type="ECO:0000256" key="10">
    <source>
        <dbReference type="ARBA" id="ARBA00022892"/>
    </source>
</evidence>
<dbReference type="Pfam" id="PF00400">
    <property type="entry name" value="WD40"/>
    <property type="match status" value="1"/>
</dbReference>
<dbReference type="Proteomes" id="UP000306954">
    <property type="component" value="Unassembled WGS sequence"/>
</dbReference>
<feature type="repeat" description="WD" evidence="13">
    <location>
        <begin position="267"/>
        <end position="309"/>
    </location>
</feature>
<dbReference type="InterPro" id="IPR036322">
    <property type="entry name" value="WD40_repeat_dom_sf"/>
</dbReference>
<evidence type="ECO:0000256" key="8">
    <source>
        <dbReference type="ARBA" id="ARBA00022737"/>
    </source>
</evidence>
<comment type="caution">
    <text evidence="15">The sequence shown here is derived from an EMBL/GenBank/DDBJ whole genome shotgun (WGS) entry which is preliminary data.</text>
</comment>
<dbReference type="Gene3D" id="2.130.10.10">
    <property type="entry name" value="YVTN repeat-like/Quinoprotein amine dehydrogenase"/>
    <property type="match status" value="1"/>
</dbReference>